<dbReference type="RefSeq" id="WP_057064985.1">
    <property type="nucleotide sequence ID" value="NZ_JAKHEF010000002.1"/>
</dbReference>
<evidence type="ECO:0000313" key="3">
    <source>
        <dbReference type="Proteomes" id="UP000050520"/>
    </source>
</evidence>
<comment type="caution">
    <text evidence="2">The sequence shown here is derived from an EMBL/GenBank/DDBJ whole genome shotgun (WGS) entry which is preliminary data.</text>
</comment>
<evidence type="ECO:0000259" key="1">
    <source>
        <dbReference type="Pfam" id="PF24718"/>
    </source>
</evidence>
<dbReference type="Proteomes" id="UP000050520">
    <property type="component" value="Unassembled WGS sequence"/>
</dbReference>
<dbReference type="Pfam" id="PF24718">
    <property type="entry name" value="HTH_73"/>
    <property type="match status" value="1"/>
</dbReference>
<gene>
    <name evidence="2" type="ORF">AN672_28480</name>
</gene>
<organism evidence="2 3">
    <name type="scientific">Citrobacter freundii</name>
    <dbReference type="NCBI Taxonomy" id="546"/>
    <lineage>
        <taxon>Bacteria</taxon>
        <taxon>Pseudomonadati</taxon>
        <taxon>Pseudomonadota</taxon>
        <taxon>Gammaproteobacteria</taxon>
        <taxon>Enterobacterales</taxon>
        <taxon>Enterobacteriaceae</taxon>
        <taxon>Citrobacter</taxon>
        <taxon>Citrobacter freundii complex</taxon>
    </lineage>
</organism>
<proteinExistence type="predicted"/>
<accession>A0AA40NEQ8</accession>
<reference evidence="3" key="1">
    <citation type="submission" date="2015-09" db="EMBL/GenBank/DDBJ databases">
        <title>Prevalence of NDMs in South Africa.</title>
        <authorList>
            <person name="Osei Sekyere J."/>
            <person name="Govinden U."/>
            <person name="Essack S."/>
            <person name="Haldorsen B."/>
            <person name="Samuelsen O."/>
            <person name="Aasnaes B."/>
            <person name="Sundsfjord A."/>
        </authorList>
    </citation>
    <scope>NUCLEOTIDE SEQUENCE [LARGE SCALE GENOMIC DNA]</scope>
    <source>
        <strain evidence="3">ST62:944112508</strain>
    </source>
</reference>
<protein>
    <recommendedName>
        <fullName evidence="1">HTH-like domain-containing protein</fullName>
    </recommendedName>
</protein>
<evidence type="ECO:0000313" key="2">
    <source>
        <dbReference type="EMBL" id="KPR46353.1"/>
    </source>
</evidence>
<reference evidence="2 3" key="2">
    <citation type="journal article" date="2017" name="PLoS ONE">
        <title>Genomic and phenotypic characterisation of fluoroquinolone resistance mechanisms in Enterobacteriaceae in Durban, South Africa.</title>
        <authorList>
            <person name="Osei Sekyere J."/>
            <person name="Amoako D.G."/>
        </authorList>
    </citation>
    <scope>NUCLEOTIDE SEQUENCE [LARGE SCALE GENOMIC DNA]</scope>
    <source>
        <strain evidence="2 3">ST62:944112508</strain>
    </source>
</reference>
<dbReference type="EMBL" id="LJEB01000257">
    <property type="protein sequence ID" value="KPR46353.1"/>
    <property type="molecule type" value="Genomic_DNA"/>
</dbReference>
<feature type="domain" description="HTH-like" evidence="1">
    <location>
        <begin position="4"/>
        <end position="72"/>
    </location>
</feature>
<sequence length="80" mass="9182">MTKEQEIYALIRKKRQMAPEGEKTAELHLQLLKYAKALSHVDRKAICEELGIGESYKAEIGKMRNIVKRLQSAGLDLERI</sequence>
<dbReference type="AlphaFoldDB" id="A0AA40NEQ8"/>
<name>A0AA40NEQ8_CITFR</name>
<dbReference type="InterPro" id="IPR056975">
    <property type="entry name" value="HTH_73"/>
</dbReference>